<organism evidence="1 2">
    <name type="scientific">Curtobacterium aetherium</name>
    <dbReference type="NCBI Taxonomy" id="2841594"/>
    <lineage>
        <taxon>Bacteria</taxon>
        <taxon>Bacillati</taxon>
        <taxon>Actinomycetota</taxon>
        <taxon>Actinomycetes</taxon>
        <taxon>Micrococcales</taxon>
        <taxon>Microbacteriaceae</taxon>
        <taxon>Curtobacterium</taxon>
    </lineage>
</organism>
<keyword evidence="2" id="KW-1185">Reference proteome</keyword>
<sequence length="175" mass="18465">MIVVIVACEVGFWVAVLGGLTLRAAGLLRLGAAVLVLAPVLDVVLLVVTAVDLRAGGAATWEHGLAALYVGFSLTYGHRMVRWADRHLTRLRTGQPLPPGPTGWAYTRKCWGDVLRTLLAALVSAAVLGALVVLGGPGTPAVEPLVGWFPVLGVIVAVELLWALSYTVWPKRATT</sequence>
<reference evidence="1" key="1">
    <citation type="submission" date="2021-06" db="EMBL/GenBank/DDBJ databases">
        <authorList>
            <person name="Ellington A.J."/>
            <person name="Bryan N.C."/>
            <person name="Christner B.C."/>
            <person name="Reisch C.R."/>
        </authorList>
    </citation>
    <scope>NUCLEOTIDE SEQUENCE</scope>
    <source>
        <strain evidence="1">L6-1</strain>
    </source>
</reference>
<dbReference type="Proteomes" id="UP000681794">
    <property type="component" value="Chromosome"/>
</dbReference>
<dbReference type="EMBL" id="CP076544">
    <property type="protein sequence ID" value="QWS34516.1"/>
    <property type="molecule type" value="Genomic_DNA"/>
</dbReference>
<evidence type="ECO:0000313" key="1">
    <source>
        <dbReference type="EMBL" id="QWS34516.1"/>
    </source>
</evidence>
<name>A0ACD1E7B2_9MICO</name>
<proteinExistence type="predicted"/>
<protein>
    <submittedName>
        <fullName evidence="1">Uncharacterized protein</fullName>
    </submittedName>
</protein>
<evidence type="ECO:0000313" key="2">
    <source>
        <dbReference type="Proteomes" id="UP000681794"/>
    </source>
</evidence>
<accession>A0ACD1E7B2</accession>
<gene>
    <name evidence="1" type="ORF">KM842_05015</name>
</gene>